<organism evidence="7 8">
    <name type="scientific">Leucosporidium creatinivorum</name>
    <dbReference type="NCBI Taxonomy" id="106004"/>
    <lineage>
        <taxon>Eukaryota</taxon>
        <taxon>Fungi</taxon>
        <taxon>Dikarya</taxon>
        <taxon>Basidiomycota</taxon>
        <taxon>Pucciniomycotina</taxon>
        <taxon>Microbotryomycetes</taxon>
        <taxon>Leucosporidiales</taxon>
        <taxon>Leucosporidium</taxon>
    </lineage>
</organism>
<comment type="subcellular location">
    <subcellularLocation>
        <location evidence="1">Nucleus</location>
    </subcellularLocation>
</comment>
<evidence type="ECO:0000256" key="2">
    <source>
        <dbReference type="ARBA" id="ARBA00005991"/>
    </source>
</evidence>
<dbReference type="Gene3D" id="3.30.70.330">
    <property type="match status" value="1"/>
</dbReference>
<feature type="compositionally biased region" description="Gly residues" evidence="5">
    <location>
        <begin position="265"/>
        <end position="276"/>
    </location>
</feature>
<feature type="compositionally biased region" description="Low complexity" evidence="5">
    <location>
        <begin position="358"/>
        <end position="409"/>
    </location>
</feature>
<dbReference type="STRING" id="106004.A0A1Y2DJQ9"/>
<evidence type="ECO:0000256" key="5">
    <source>
        <dbReference type="SAM" id="MobiDB-lite"/>
    </source>
</evidence>
<proteinExistence type="inferred from homology"/>
<comment type="caution">
    <text evidence="7">The sequence shown here is derived from an EMBL/GenBank/DDBJ whole genome shotgun (WGS) entry which is preliminary data.</text>
</comment>
<gene>
    <name evidence="7" type="ORF">BCR35DRAFT_355313</name>
</gene>
<dbReference type="GO" id="GO:0005737">
    <property type="term" value="C:cytoplasm"/>
    <property type="evidence" value="ECO:0007669"/>
    <property type="project" value="TreeGrafter"/>
</dbReference>
<dbReference type="InterPro" id="IPR005120">
    <property type="entry name" value="UPF3_dom"/>
</dbReference>
<dbReference type="InParanoid" id="A0A1Y2DJQ9"/>
<name>A0A1Y2DJQ9_9BASI</name>
<dbReference type="EMBL" id="MCGR01000076">
    <property type="protein sequence ID" value="ORY59429.1"/>
    <property type="molecule type" value="Genomic_DNA"/>
</dbReference>
<dbReference type="OrthoDB" id="18087at2759"/>
<comment type="similarity">
    <text evidence="2">Belongs to the RENT3 family.</text>
</comment>
<feature type="domain" description="UPF3" evidence="6">
    <location>
        <begin position="13"/>
        <end position="181"/>
    </location>
</feature>
<feature type="compositionally biased region" description="Low complexity" evidence="5">
    <location>
        <begin position="312"/>
        <end position="348"/>
    </location>
</feature>
<dbReference type="Proteomes" id="UP000193467">
    <property type="component" value="Unassembled WGS sequence"/>
</dbReference>
<feature type="compositionally biased region" description="Low complexity" evidence="5">
    <location>
        <begin position="291"/>
        <end position="300"/>
    </location>
</feature>
<dbReference type="AlphaFoldDB" id="A0A1Y2DJQ9"/>
<dbReference type="InterPro" id="IPR039722">
    <property type="entry name" value="Upf3"/>
</dbReference>
<evidence type="ECO:0000313" key="8">
    <source>
        <dbReference type="Proteomes" id="UP000193467"/>
    </source>
</evidence>
<dbReference type="GO" id="GO:0000184">
    <property type="term" value="P:nuclear-transcribed mRNA catabolic process, nonsense-mediated decay"/>
    <property type="evidence" value="ECO:0007669"/>
    <property type="project" value="UniProtKB-KW"/>
</dbReference>
<keyword evidence="8" id="KW-1185">Reference proteome</keyword>
<dbReference type="PANTHER" id="PTHR13112">
    <property type="entry name" value="UPF3 REGULATOR OF NONSENSE TRANSCRIPTS-LIKE PROTEIN"/>
    <property type="match status" value="1"/>
</dbReference>
<dbReference type="GO" id="GO:0005730">
    <property type="term" value="C:nucleolus"/>
    <property type="evidence" value="ECO:0007669"/>
    <property type="project" value="TreeGrafter"/>
</dbReference>
<evidence type="ECO:0000313" key="7">
    <source>
        <dbReference type="EMBL" id="ORY59429.1"/>
    </source>
</evidence>
<sequence>MPPKQANKPQSTQRLKIVVRRLPPDLPEAIFWKSVSPWVTRETAAEGEGQDTAEVVLWTHYRPGKIRKSNKDKDDLHSRAYISFKTPDALVAFHRGYDGWNFRDRAGNVSQAVVEFAPYQRIPAPPPKQDPRQGTIDQDADFLAFQEALTAPPVAETPAEAVDKAGPKSTPLLDHLRAQKAAEIAARPRQATASGSKGKGKKGAKEAKGQQGGGASGRGKKGSKSANTSEPGSGASTPTGAGPSNGKGKGKGKGKQNASASASGGQAGAGGAGGGKRAPPPHLPFAPPGFPGASTGGPTPQQSVAQADLVRQRLQQQHQARQAQAQAAQQQAAQPPAPAPRQLLRNPARQPPPPSQTPPSGSSTPVAQSQPQSQQQQGQPSQGQPPALAKEAAGQRRQLGAALGAALSEASHENLSS</sequence>
<dbReference type="SUPFAM" id="SSF54928">
    <property type="entry name" value="RNA-binding domain, RBD"/>
    <property type="match status" value="1"/>
</dbReference>
<keyword evidence="4" id="KW-0539">Nucleus</keyword>
<dbReference type="InterPro" id="IPR012677">
    <property type="entry name" value="Nucleotide-bd_a/b_plait_sf"/>
</dbReference>
<dbReference type="Pfam" id="PF03467">
    <property type="entry name" value="Smg4_UPF3"/>
    <property type="match status" value="1"/>
</dbReference>
<reference evidence="7 8" key="1">
    <citation type="submission" date="2016-07" db="EMBL/GenBank/DDBJ databases">
        <title>Pervasive Adenine N6-methylation of Active Genes in Fungi.</title>
        <authorList>
            <consortium name="DOE Joint Genome Institute"/>
            <person name="Mondo S.J."/>
            <person name="Dannebaum R.O."/>
            <person name="Kuo R.C."/>
            <person name="Labutti K."/>
            <person name="Haridas S."/>
            <person name="Kuo A."/>
            <person name="Salamov A."/>
            <person name="Ahrendt S.R."/>
            <person name="Lipzen A."/>
            <person name="Sullivan W."/>
            <person name="Andreopoulos W.B."/>
            <person name="Clum A."/>
            <person name="Lindquist E."/>
            <person name="Daum C."/>
            <person name="Ramamoorthy G.K."/>
            <person name="Gryganskyi A."/>
            <person name="Culley D."/>
            <person name="Magnuson J.K."/>
            <person name="James T.Y."/>
            <person name="O'Malley M.A."/>
            <person name="Stajich J.E."/>
            <person name="Spatafora J.W."/>
            <person name="Visel A."/>
            <person name="Grigoriev I.V."/>
        </authorList>
    </citation>
    <scope>NUCLEOTIDE SEQUENCE [LARGE SCALE GENOMIC DNA]</scope>
    <source>
        <strain evidence="7 8">62-1032</strain>
    </source>
</reference>
<dbReference type="CDD" id="cd12455">
    <property type="entry name" value="RRM_like_Smg4_UPF3"/>
    <property type="match status" value="1"/>
</dbReference>
<protein>
    <submittedName>
        <fullName evidence="7">Smg-4/UPF3 family-domain-containing protein</fullName>
    </submittedName>
</protein>
<evidence type="ECO:0000259" key="6">
    <source>
        <dbReference type="Pfam" id="PF03467"/>
    </source>
</evidence>
<feature type="compositionally biased region" description="Pro residues" evidence="5">
    <location>
        <begin position="278"/>
        <end position="290"/>
    </location>
</feature>
<feature type="compositionally biased region" description="Polar residues" evidence="5">
    <location>
        <begin position="227"/>
        <end position="239"/>
    </location>
</feature>
<feature type="region of interest" description="Disordered" evidence="5">
    <location>
        <begin position="121"/>
        <end position="417"/>
    </location>
</feature>
<dbReference type="InterPro" id="IPR035979">
    <property type="entry name" value="RBD_domain_sf"/>
</dbReference>
<accession>A0A1Y2DJQ9</accession>
<evidence type="ECO:0000256" key="3">
    <source>
        <dbReference type="ARBA" id="ARBA00023161"/>
    </source>
</evidence>
<feature type="compositionally biased region" description="Low complexity" evidence="5">
    <location>
        <begin position="255"/>
        <end position="264"/>
    </location>
</feature>
<dbReference type="GO" id="GO:0003729">
    <property type="term" value="F:mRNA binding"/>
    <property type="evidence" value="ECO:0007669"/>
    <property type="project" value="TreeGrafter"/>
</dbReference>
<evidence type="ECO:0000256" key="4">
    <source>
        <dbReference type="ARBA" id="ARBA00023242"/>
    </source>
</evidence>
<evidence type="ECO:0000256" key="1">
    <source>
        <dbReference type="ARBA" id="ARBA00004123"/>
    </source>
</evidence>
<feature type="compositionally biased region" description="Low complexity" evidence="5">
    <location>
        <begin position="147"/>
        <end position="160"/>
    </location>
</feature>
<keyword evidence="3" id="KW-0866">Nonsense-mediated mRNA decay</keyword>
<dbReference type="PANTHER" id="PTHR13112:SF0">
    <property type="entry name" value="FI21285P1"/>
    <property type="match status" value="1"/>
</dbReference>
<dbReference type="GO" id="GO:0045727">
    <property type="term" value="P:positive regulation of translation"/>
    <property type="evidence" value="ECO:0007669"/>
    <property type="project" value="TreeGrafter"/>
</dbReference>